<dbReference type="InterPro" id="IPR050925">
    <property type="entry name" value="Rhomboid_protease_S54"/>
</dbReference>
<accession>A0A9D9N542</accession>
<evidence type="ECO:0000256" key="4">
    <source>
        <dbReference type="ARBA" id="ARBA00022801"/>
    </source>
</evidence>
<evidence type="ECO:0000313" key="10">
    <source>
        <dbReference type="Proteomes" id="UP000823641"/>
    </source>
</evidence>
<dbReference type="GO" id="GO:0004252">
    <property type="term" value="F:serine-type endopeptidase activity"/>
    <property type="evidence" value="ECO:0007669"/>
    <property type="project" value="InterPro"/>
</dbReference>
<dbReference type="InterPro" id="IPR035952">
    <property type="entry name" value="Rhomboid-like_sf"/>
</dbReference>
<keyword evidence="6 7" id="KW-0472">Membrane</keyword>
<comment type="similarity">
    <text evidence="2">Belongs to the peptidase S54 family.</text>
</comment>
<evidence type="ECO:0000256" key="6">
    <source>
        <dbReference type="ARBA" id="ARBA00023136"/>
    </source>
</evidence>
<comment type="caution">
    <text evidence="9">The sequence shown here is derived from an EMBL/GenBank/DDBJ whole genome shotgun (WGS) entry which is preliminary data.</text>
</comment>
<feature type="transmembrane region" description="Helical" evidence="7">
    <location>
        <begin position="65"/>
        <end position="89"/>
    </location>
</feature>
<feature type="domain" description="Peptidase S54 rhomboid" evidence="8">
    <location>
        <begin position="173"/>
        <end position="256"/>
    </location>
</feature>
<keyword evidence="4" id="KW-0378">Hydrolase</keyword>
<evidence type="ECO:0000256" key="5">
    <source>
        <dbReference type="ARBA" id="ARBA00022989"/>
    </source>
</evidence>
<dbReference type="GO" id="GO:0006508">
    <property type="term" value="P:proteolysis"/>
    <property type="evidence" value="ECO:0007669"/>
    <property type="project" value="UniProtKB-KW"/>
</dbReference>
<evidence type="ECO:0000313" key="9">
    <source>
        <dbReference type="EMBL" id="MBO8460682.1"/>
    </source>
</evidence>
<evidence type="ECO:0000256" key="1">
    <source>
        <dbReference type="ARBA" id="ARBA00004141"/>
    </source>
</evidence>
<dbReference type="PANTHER" id="PTHR43731:SF14">
    <property type="entry name" value="PRESENILIN-ASSOCIATED RHOMBOID-LIKE PROTEIN, MITOCHONDRIAL"/>
    <property type="match status" value="1"/>
</dbReference>
<feature type="transmembrane region" description="Helical" evidence="7">
    <location>
        <begin position="177"/>
        <end position="198"/>
    </location>
</feature>
<feature type="transmembrane region" description="Helical" evidence="7">
    <location>
        <begin position="237"/>
        <end position="257"/>
    </location>
</feature>
<dbReference type="EMBL" id="JADIMG010000096">
    <property type="protein sequence ID" value="MBO8460682.1"/>
    <property type="molecule type" value="Genomic_DNA"/>
</dbReference>
<dbReference type="PANTHER" id="PTHR43731">
    <property type="entry name" value="RHOMBOID PROTEASE"/>
    <property type="match status" value="1"/>
</dbReference>
<feature type="transmembrane region" description="Helical" evidence="7">
    <location>
        <begin position="101"/>
        <end position="120"/>
    </location>
</feature>
<dbReference type="InterPro" id="IPR022764">
    <property type="entry name" value="Peptidase_S54_rhomboid_dom"/>
</dbReference>
<dbReference type="Proteomes" id="UP000823641">
    <property type="component" value="Unassembled WGS sequence"/>
</dbReference>
<name>A0A9D9N542_9BACT</name>
<comment type="subcellular location">
    <subcellularLocation>
        <location evidence="1">Membrane</location>
        <topology evidence="1">Multi-pass membrane protein</topology>
    </subcellularLocation>
</comment>
<gene>
    <name evidence="9" type="ORF">IAA73_10180</name>
</gene>
<keyword evidence="5 7" id="KW-1133">Transmembrane helix</keyword>
<evidence type="ECO:0000256" key="3">
    <source>
        <dbReference type="ARBA" id="ARBA00022692"/>
    </source>
</evidence>
<dbReference type="AlphaFoldDB" id="A0A9D9N542"/>
<proteinExistence type="inferred from homology"/>
<evidence type="ECO:0000256" key="2">
    <source>
        <dbReference type="ARBA" id="ARBA00009045"/>
    </source>
</evidence>
<dbReference type="GO" id="GO:0016020">
    <property type="term" value="C:membrane"/>
    <property type="evidence" value="ECO:0007669"/>
    <property type="project" value="UniProtKB-SubCell"/>
</dbReference>
<reference evidence="9" key="1">
    <citation type="submission" date="2020-10" db="EMBL/GenBank/DDBJ databases">
        <authorList>
            <person name="Gilroy R."/>
        </authorList>
    </citation>
    <scope>NUCLEOTIDE SEQUENCE</scope>
    <source>
        <strain evidence="9">G3-3990</strain>
    </source>
</reference>
<feature type="transmembrane region" description="Helical" evidence="7">
    <location>
        <begin position="210"/>
        <end position="231"/>
    </location>
</feature>
<sequence>MSQYRSSFWSSLPPVVRNLLAINLIFWLADLLLPKILQSSFPTFNLTDVLGMHYWASEKFNVLQMLTYMFMHAGFDHLFFNMFAVFMFGPVLEQKWGSWRFLFYYFVTGVGAAVVQQIMWTIDYQPLIGAINNAIAANSGVGLLEYEGKLRTILSFGDLTSFHAPELLHMKQLIVDAPLTVGASGAVFGLLLAFGWLFPEARLMLVFLPIPIKARVFVLLYAVVELFLGVANFSGDNVAHFAHLGGMIFGYFVILYWKKKGNLY</sequence>
<dbReference type="Gene3D" id="1.20.1540.10">
    <property type="entry name" value="Rhomboid-like"/>
    <property type="match status" value="1"/>
</dbReference>
<keyword evidence="9" id="KW-0645">Protease</keyword>
<reference evidence="9" key="2">
    <citation type="journal article" date="2021" name="PeerJ">
        <title>Extensive microbial diversity within the chicken gut microbiome revealed by metagenomics and culture.</title>
        <authorList>
            <person name="Gilroy R."/>
            <person name="Ravi A."/>
            <person name="Getino M."/>
            <person name="Pursley I."/>
            <person name="Horton D.L."/>
            <person name="Alikhan N.F."/>
            <person name="Baker D."/>
            <person name="Gharbi K."/>
            <person name="Hall N."/>
            <person name="Watson M."/>
            <person name="Adriaenssens E.M."/>
            <person name="Foster-Nyarko E."/>
            <person name="Jarju S."/>
            <person name="Secka A."/>
            <person name="Antonio M."/>
            <person name="Oren A."/>
            <person name="Chaudhuri R.R."/>
            <person name="La Ragione R."/>
            <person name="Hildebrand F."/>
            <person name="Pallen M.J."/>
        </authorList>
    </citation>
    <scope>NUCLEOTIDE SEQUENCE</scope>
    <source>
        <strain evidence="9">G3-3990</strain>
    </source>
</reference>
<protein>
    <submittedName>
        <fullName evidence="9">Rhomboid family intramembrane serine protease</fullName>
    </submittedName>
</protein>
<evidence type="ECO:0000256" key="7">
    <source>
        <dbReference type="SAM" id="Phobius"/>
    </source>
</evidence>
<evidence type="ECO:0000259" key="8">
    <source>
        <dbReference type="Pfam" id="PF01694"/>
    </source>
</evidence>
<keyword evidence="3 7" id="KW-0812">Transmembrane</keyword>
<dbReference type="SUPFAM" id="SSF144091">
    <property type="entry name" value="Rhomboid-like"/>
    <property type="match status" value="1"/>
</dbReference>
<dbReference type="Pfam" id="PF01694">
    <property type="entry name" value="Rhomboid"/>
    <property type="match status" value="2"/>
</dbReference>
<organism evidence="9 10">
    <name type="scientific">Candidatus Gallipaludibacter merdavium</name>
    <dbReference type="NCBI Taxonomy" id="2840839"/>
    <lineage>
        <taxon>Bacteria</taxon>
        <taxon>Pseudomonadati</taxon>
        <taxon>Bacteroidota</taxon>
        <taxon>Bacteroidia</taxon>
        <taxon>Bacteroidales</taxon>
        <taxon>Candidatus Gallipaludibacter</taxon>
    </lineage>
</organism>
<feature type="domain" description="Peptidase S54 rhomboid" evidence="8">
    <location>
        <begin position="61"/>
        <end position="130"/>
    </location>
</feature>